<dbReference type="GO" id="GO:0009246">
    <property type="term" value="P:enterobacterial common antigen biosynthetic process"/>
    <property type="evidence" value="ECO:0007669"/>
    <property type="project" value="TreeGrafter"/>
</dbReference>
<keyword evidence="9" id="KW-0012">Acyltransferase</keyword>
<evidence type="ECO:0000256" key="3">
    <source>
        <dbReference type="ARBA" id="ARBA00022475"/>
    </source>
</evidence>
<feature type="transmembrane region" description="Helical" evidence="7">
    <location>
        <begin position="284"/>
        <end position="303"/>
    </location>
</feature>
<evidence type="ECO:0000259" key="8">
    <source>
        <dbReference type="Pfam" id="PF01757"/>
    </source>
</evidence>
<evidence type="ECO:0000256" key="5">
    <source>
        <dbReference type="ARBA" id="ARBA00022989"/>
    </source>
</evidence>
<reference evidence="10" key="1">
    <citation type="submission" date="2016-10" db="EMBL/GenBank/DDBJ databases">
        <authorList>
            <person name="Varghese N."/>
            <person name="Submissions S."/>
        </authorList>
    </citation>
    <scope>NUCLEOTIDE SEQUENCE [LARGE SCALE GENOMIC DNA]</scope>
    <source>
        <strain evidence="10">DSM 16108</strain>
    </source>
</reference>
<dbReference type="Proteomes" id="UP000199589">
    <property type="component" value="Unassembled WGS sequence"/>
</dbReference>
<proteinExistence type="inferred from homology"/>
<keyword evidence="3" id="KW-1003">Cell membrane</keyword>
<dbReference type="OrthoDB" id="9810469at2"/>
<dbReference type="GO" id="GO:0005886">
    <property type="term" value="C:plasma membrane"/>
    <property type="evidence" value="ECO:0007669"/>
    <property type="project" value="UniProtKB-SubCell"/>
</dbReference>
<evidence type="ECO:0000256" key="1">
    <source>
        <dbReference type="ARBA" id="ARBA00004651"/>
    </source>
</evidence>
<dbReference type="Pfam" id="PF01757">
    <property type="entry name" value="Acyl_transf_3"/>
    <property type="match status" value="1"/>
</dbReference>
<dbReference type="EMBL" id="FOSJ01000013">
    <property type="protein sequence ID" value="SFK17115.1"/>
    <property type="molecule type" value="Genomic_DNA"/>
</dbReference>
<evidence type="ECO:0000256" key="2">
    <source>
        <dbReference type="ARBA" id="ARBA00007400"/>
    </source>
</evidence>
<feature type="transmembrane region" description="Helical" evidence="7">
    <location>
        <begin position="315"/>
        <end position="336"/>
    </location>
</feature>
<evidence type="ECO:0000313" key="10">
    <source>
        <dbReference type="Proteomes" id="UP000199589"/>
    </source>
</evidence>
<comment type="subcellular location">
    <subcellularLocation>
        <location evidence="1">Cell membrane</location>
        <topology evidence="1">Multi-pass membrane protein</topology>
    </subcellularLocation>
</comment>
<gene>
    <name evidence="9" type="ORF">SAMN04488569_101345</name>
</gene>
<evidence type="ECO:0000256" key="6">
    <source>
        <dbReference type="ARBA" id="ARBA00023136"/>
    </source>
</evidence>
<dbReference type="PANTHER" id="PTHR40074">
    <property type="entry name" value="O-ACETYLTRANSFERASE WECH"/>
    <property type="match status" value="1"/>
</dbReference>
<feature type="transmembrane region" description="Helical" evidence="7">
    <location>
        <begin position="215"/>
        <end position="233"/>
    </location>
</feature>
<sequence length="355" mass="41457">MKQRIWYADVLRILAIVMVILIHIVSKDTHRYELDTMGWQWLNFINGMSRICVPLLFMVSGMFFLDPKKNLEPKTMYTKYIWRLVRAFFVWSVIYVFFDQYKQPEVALTEEVDRTILQIVQGYFHLWFLYRLTEIYVMVPLLRPLTKEKHLAIYFVLISFVVGFLIPTINQFPVRSTDTVADNGLNVDITLGYAGYFMAGYLLSRYTLPKNWRRTLYGLGIIGFAVTVIGTALRSAQDGAMYSLFYEYLTPNVFFASLATFVFVKHSMQNITLSEKVQKMIIHISKYSFGVYLVHVLIRDLLWDLGLNTTLFTPLLSIPLIALLVGGISYFIIWGLMKVWEWIMNLVNEKNQKAT</sequence>
<protein>
    <submittedName>
        <fullName evidence="9">Surface polysaccharide O-acyltransferase, integral membrane enzyme</fullName>
    </submittedName>
</protein>
<keyword evidence="9" id="KW-0808">Transferase</keyword>
<dbReference type="GO" id="GO:0016413">
    <property type="term" value="F:O-acetyltransferase activity"/>
    <property type="evidence" value="ECO:0007669"/>
    <property type="project" value="TreeGrafter"/>
</dbReference>
<evidence type="ECO:0000256" key="4">
    <source>
        <dbReference type="ARBA" id="ARBA00022692"/>
    </source>
</evidence>
<keyword evidence="10" id="KW-1185">Reference proteome</keyword>
<evidence type="ECO:0000256" key="7">
    <source>
        <dbReference type="SAM" id="Phobius"/>
    </source>
</evidence>
<feature type="transmembrane region" description="Helical" evidence="7">
    <location>
        <begin position="7"/>
        <end position="26"/>
    </location>
</feature>
<feature type="transmembrane region" description="Helical" evidence="7">
    <location>
        <begin position="245"/>
        <end position="264"/>
    </location>
</feature>
<dbReference type="AlphaFoldDB" id="A0A1I3XC25"/>
<organism evidence="9 10">
    <name type="scientific">Marinilactibacillus piezotolerans</name>
    <dbReference type="NCBI Taxonomy" id="258723"/>
    <lineage>
        <taxon>Bacteria</taxon>
        <taxon>Bacillati</taxon>
        <taxon>Bacillota</taxon>
        <taxon>Bacilli</taxon>
        <taxon>Lactobacillales</taxon>
        <taxon>Carnobacteriaceae</taxon>
        <taxon>Marinilactibacillus</taxon>
    </lineage>
</organism>
<accession>A0A1I3XC25</accession>
<feature type="transmembrane region" description="Helical" evidence="7">
    <location>
        <begin position="80"/>
        <end position="98"/>
    </location>
</feature>
<comment type="similarity">
    <text evidence="2">Belongs to the acyltransferase 3 family.</text>
</comment>
<keyword evidence="4 7" id="KW-0812">Transmembrane</keyword>
<dbReference type="PANTHER" id="PTHR40074:SF2">
    <property type="entry name" value="O-ACETYLTRANSFERASE WECH"/>
    <property type="match status" value="1"/>
</dbReference>
<feature type="transmembrane region" description="Helical" evidence="7">
    <location>
        <begin position="151"/>
        <end position="169"/>
    </location>
</feature>
<dbReference type="InterPro" id="IPR002656">
    <property type="entry name" value="Acyl_transf_3_dom"/>
</dbReference>
<feature type="transmembrane region" description="Helical" evidence="7">
    <location>
        <begin position="189"/>
        <end position="208"/>
    </location>
</feature>
<keyword evidence="6 7" id="KW-0472">Membrane</keyword>
<feature type="domain" description="Acyltransferase 3" evidence="8">
    <location>
        <begin position="6"/>
        <end position="333"/>
    </location>
</feature>
<name>A0A1I3XC25_9LACT</name>
<dbReference type="RefSeq" id="WP_091896824.1">
    <property type="nucleotide sequence ID" value="NZ_FOSJ01000013.1"/>
</dbReference>
<evidence type="ECO:0000313" key="9">
    <source>
        <dbReference type="EMBL" id="SFK17115.1"/>
    </source>
</evidence>
<keyword evidence="5 7" id="KW-1133">Transmembrane helix</keyword>
<feature type="transmembrane region" description="Helical" evidence="7">
    <location>
        <begin position="38"/>
        <end position="59"/>
    </location>
</feature>